<dbReference type="EMBL" id="LS974202">
    <property type="protein sequence ID" value="SSC12060.1"/>
    <property type="molecule type" value="Genomic_DNA"/>
</dbReference>
<evidence type="ECO:0000313" key="2">
    <source>
        <dbReference type="EMBL" id="SSC12060.1"/>
    </source>
</evidence>
<protein>
    <submittedName>
        <fullName evidence="2">Uncharacterized protein</fullName>
    </submittedName>
</protein>
<keyword evidence="1" id="KW-0472">Membrane</keyword>
<proteinExistence type="predicted"/>
<evidence type="ECO:0000313" key="3">
    <source>
        <dbReference type="Proteomes" id="UP000250796"/>
    </source>
</evidence>
<name>A0A7Z7PNL7_9BACT</name>
<feature type="transmembrane region" description="Helical" evidence="1">
    <location>
        <begin position="6"/>
        <end position="24"/>
    </location>
</feature>
<gene>
    <name evidence="2" type="ORF">MESINF_0611</name>
</gene>
<organism evidence="2 3">
    <name type="scientific">Mesotoga infera</name>
    <dbReference type="NCBI Taxonomy" id="1236046"/>
    <lineage>
        <taxon>Bacteria</taxon>
        <taxon>Thermotogati</taxon>
        <taxon>Thermotogota</taxon>
        <taxon>Thermotogae</taxon>
        <taxon>Kosmotogales</taxon>
        <taxon>Kosmotogaceae</taxon>
        <taxon>Mesotoga</taxon>
    </lineage>
</organism>
<reference evidence="2 3" key="1">
    <citation type="submission" date="2017-01" db="EMBL/GenBank/DDBJ databases">
        <authorList>
            <person name="Erauso G."/>
        </authorList>
    </citation>
    <scope>NUCLEOTIDE SEQUENCE [LARGE SCALE GENOMIC DNA]</scope>
    <source>
        <strain evidence="2">MESINF1</strain>
    </source>
</reference>
<keyword evidence="1" id="KW-1133">Transmembrane helix</keyword>
<dbReference type="Proteomes" id="UP000250796">
    <property type="component" value="Chromosome MESINF"/>
</dbReference>
<keyword evidence="1" id="KW-0812">Transmembrane</keyword>
<feature type="transmembrane region" description="Helical" evidence="1">
    <location>
        <begin position="36"/>
        <end position="53"/>
    </location>
</feature>
<dbReference type="RefSeq" id="WP_169698462.1">
    <property type="nucleotide sequence ID" value="NZ_LS974202.1"/>
</dbReference>
<dbReference type="KEGG" id="minf:MESINF_0611"/>
<accession>A0A7Z7PNL7</accession>
<sequence length="54" mass="6207">MAILNSIISVCYYLISAFVVFVLVKSIIKTKNVQDAILYSVMLMPFILRILRIK</sequence>
<evidence type="ECO:0000256" key="1">
    <source>
        <dbReference type="SAM" id="Phobius"/>
    </source>
</evidence>
<keyword evidence="3" id="KW-1185">Reference proteome</keyword>
<dbReference type="AlphaFoldDB" id="A0A7Z7PNL7"/>